<dbReference type="Gene3D" id="3.30.450.180">
    <property type="match status" value="1"/>
</dbReference>
<name>A0A1G5KIJ4_9BACL</name>
<dbReference type="PANTHER" id="PTHR35010">
    <property type="entry name" value="BLL4672 PROTEIN-RELATED"/>
    <property type="match status" value="1"/>
</dbReference>
<gene>
    <name evidence="2" type="ORF">SAMN05720606_11566</name>
</gene>
<organism evidence="2 3">
    <name type="scientific">Paenibacillus polysaccharolyticus</name>
    <dbReference type="NCBI Taxonomy" id="582692"/>
    <lineage>
        <taxon>Bacteria</taxon>
        <taxon>Bacillati</taxon>
        <taxon>Bacillota</taxon>
        <taxon>Bacilli</taxon>
        <taxon>Bacillales</taxon>
        <taxon>Paenibacillaceae</taxon>
        <taxon>Paenibacillus</taxon>
    </lineage>
</organism>
<reference evidence="3" key="1">
    <citation type="submission" date="2016-10" db="EMBL/GenBank/DDBJ databases">
        <authorList>
            <person name="Varghese N."/>
            <person name="Submissions S."/>
        </authorList>
    </citation>
    <scope>NUCLEOTIDE SEQUENCE [LARGE SCALE GENOMIC DNA]</scope>
    <source>
        <strain evidence="3">BL9</strain>
    </source>
</reference>
<evidence type="ECO:0000313" key="2">
    <source>
        <dbReference type="EMBL" id="SCZ00194.1"/>
    </source>
</evidence>
<dbReference type="SMART" id="SM00530">
    <property type="entry name" value="HTH_XRE"/>
    <property type="match status" value="1"/>
</dbReference>
<accession>A0A1G5KIJ4</accession>
<keyword evidence="3" id="KW-1185">Reference proteome</keyword>
<feature type="domain" description="HTH cro/C1-type" evidence="1">
    <location>
        <begin position="55"/>
        <end position="102"/>
    </location>
</feature>
<proteinExistence type="predicted"/>
<evidence type="ECO:0000259" key="1">
    <source>
        <dbReference type="PROSITE" id="PS50943"/>
    </source>
</evidence>
<evidence type="ECO:0000313" key="3">
    <source>
        <dbReference type="Proteomes" id="UP000198538"/>
    </source>
</evidence>
<dbReference type="STRING" id="582692.SAMN05720606_11566"/>
<dbReference type="Proteomes" id="UP000198538">
    <property type="component" value="Unassembled WGS sequence"/>
</dbReference>
<dbReference type="GO" id="GO:0003677">
    <property type="term" value="F:DNA binding"/>
    <property type="evidence" value="ECO:0007669"/>
    <property type="project" value="InterPro"/>
</dbReference>
<dbReference type="CDD" id="cd00093">
    <property type="entry name" value="HTH_XRE"/>
    <property type="match status" value="1"/>
</dbReference>
<dbReference type="AlphaFoldDB" id="A0A1G5KIJ4"/>
<dbReference type="Pfam" id="PF17765">
    <property type="entry name" value="MLTR_LBD"/>
    <property type="match status" value="1"/>
</dbReference>
<protein>
    <submittedName>
        <fullName evidence="2">Helix-turn-helix domain-containing protein</fullName>
    </submittedName>
</protein>
<dbReference type="EMBL" id="FMVM01000015">
    <property type="protein sequence ID" value="SCZ00194.1"/>
    <property type="molecule type" value="Genomic_DNA"/>
</dbReference>
<dbReference type="Gene3D" id="1.10.260.40">
    <property type="entry name" value="lambda repressor-like DNA-binding domains"/>
    <property type="match status" value="1"/>
</dbReference>
<sequence>MVEMNGLSQPAHLSPVDLNSMRARTLGDYLKSRRARLQPEQAGLAKTHGQRRTPGLRREEVAILAGVSATYYTFLEQGREVAVSREVIESIGRALQLSPDEHTHLLGLWNGNEPEMALPITSEITQPWRDIVNQMAFPAFITNDRAELLAWNTSVDKYVLDYTSRAPEQRNMMFSLFTDPEMRARLINWEEMAAHSVAIFRTSYDKYTHDPWFPKFVDDLSKESSEFASLWELHHVEAKRVTRVYYQLPDQEQAIAYDINSLSFTLDHPDLHLCIYSPVKEQES</sequence>
<dbReference type="RefSeq" id="WP_244159400.1">
    <property type="nucleotide sequence ID" value="NZ_FMVM01000015.1"/>
</dbReference>
<dbReference type="SUPFAM" id="SSF47413">
    <property type="entry name" value="lambda repressor-like DNA-binding domains"/>
    <property type="match status" value="1"/>
</dbReference>
<dbReference type="InterPro" id="IPR010982">
    <property type="entry name" value="Lambda_DNA-bd_dom_sf"/>
</dbReference>
<dbReference type="InterPro" id="IPR041413">
    <property type="entry name" value="MLTR_LBD"/>
</dbReference>
<dbReference type="Pfam" id="PF13560">
    <property type="entry name" value="HTH_31"/>
    <property type="match status" value="1"/>
</dbReference>
<dbReference type="InterPro" id="IPR001387">
    <property type="entry name" value="Cro/C1-type_HTH"/>
</dbReference>
<dbReference type="PROSITE" id="PS50943">
    <property type="entry name" value="HTH_CROC1"/>
    <property type="match status" value="1"/>
</dbReference>